<accession>A0A8K0NVU1</accession>
<dbReference type="FunFam" id="1.25.40.540:FF:000003">
    <property type="entry name" value="Immunoglobulin (CD79A)-binding protein 1"/>
    <property type="match status" value="1"/>
</dbReference>
<dbReference type="OrthoDB" id="10261753at2759"/>
<reference evidence="3" key="2">
    <citation type="submission" date="2017-10" db="EMBL/GenBank/DDBJ databases">
        <title>Ladona fulva Genome sequencing and assembly.</title>
        <authorList>
            <person name="Murali S."/>
            <person name="Richards S."/>
            <person name="Bandaranaike D."/>
            <person name="Bellair M."/>
            <person name="Blankenburg K."/>
            <person name="Chao H."/>
            <person name="Dinh H."/>
            <person name="Doddapaneni H."/>
            <person name="Dugan-Rocha S."/>
            <person name="Elkadiri S."/>
            <person name="Gnanaolivu R."/>
            <person name="Hernandez B."/>
            <person name="Skinner E."/>
            <person name="Javaid M."/>
            <person name="Lee S."/>
            <person name="Li M."/>
            <person name="Ming W."/>
            <person name="Munidasa M."/>
            <person name="Muniz J."/>
            <person name="Nguyen L."/>
            <person name="Hughes D."/>
            <person name="Osuji N."/>
            <person name="Pu L.-L."/>
            <person name="Puazo M."/>
            <person name="Qu C."/>
            <person name="Quiroz J."/>
            <person name="Raj R."/>
            <person name="Weissenberger G."/>
            <person name="Xin Y."/>
            <person name="Zou X."/>
            <person name="Han Y."/>
            <person name="Worley K."/>
            <person name="Muzny D."/>
            <person name="Gibbs R."/>
        </authorList>
    </citation>
    <scope>NUCLEOTIDE SEQUENCE</scope>
    <source>
        <strain evidence="3">Sampled in the wild</strain>
    </source>
</reference>
<gene>
    <name evidence="3" type="ORF">J437_LFUL002572</name>
</gene>
<keyword evidence="4" id="KW-1185">Reference proteome</keyword>
<evidence type="ECO:0000313" key="3">
    <source>
        <dbReference type="EMBL" id="KAG8223522.1"/>
    </source>
</evidence>
<proteinExistence type="inferred from homology"/>
<organism evidence="3 4">
    <name type="scientific">Ladona fulva</name>
    <name type="common">Scarce chaser dragonfly</name>
    <name type="synonym">Libellula fulva</name>
    <dbReference type="NCBI Taxonomy" id="123851"/>
    <lineage>
        <taxon>Eukaryota</taxon>
        <taxon>Metazoa</taxon>
        <taxon>Ecdysozoa</taxon>
        <taxon>Arthropoda</taxon>
        <taxon>Hexapoda</taxon>
        <taxon>Insecta</taxon>
        <taxon>Pterygota</taxon>
        <taxon>Palaeoptera</taxon>
        <taxon>Odonata</taxon>
        <taxon>Epiprocta</taxon>
        <taxon>Anisoptera</taxon>
        <taxon>Libelluloidea</taxon>
        <taxon>Libellulidae</taxon>
        <taxon>Ladona</taxon>
    </lineage>
</organism>
<comment type="caution">
    <text evidence="3">The sequence shown here is derived from an EMBL/GenBank/DDBJ whole genome shotgun (WGS) entry which is preliminary data.</text>
</comment>
<evidence type="ECO:0008006" key="5">
    <source>
        <dbReference type="Google" id="ProtNLM"/>
    </source>
</evidence>
<comment type="similarity">
    <text evidence="1">Belongs to the IGBP1/TAP42 family.</text>
</comment>
<feature type="compositionally biased region" description="Basic and acidic residues" evidence="2">
    <location>
        <begin position="326"/>
        <end position="337"/>
    </location>
</feature>
<name>A0A8K0NVU1_LADFU</name>
<dbReference type="AlphaFoldDB" id="A0A8K0NVU1"/>
<evidence type="ECO:0000256" key="2">
    <source>
        <dbReference type="SAM" id="MobiDB-lite"/>
    </source>
</evidence>
<dbReference type="InterPro" id="IPR038511">
    <property type="entry name" value="TAP42/TAP46-like_sf"/>
</dbReference>
<evidence type="ECO:0000256" key="1">
    <source>
        <dbReference type="ARBA" id="ARBA00034730"/>
    </source>
</evidence>
<sequence length="352" mass="40777">MRFLTMEDASDADPQKISEVFDKAFELFRSIEKSEESISSPAMKTKVKDAIKAFEDVTRAVSLLGMFSPNETVEEIATEDLKFLLLPAFLGSLTLRIEINRGLVLDAAEIYFMDYLKRCKEYDITNVKIPGRKEEKDESGKEVAASSGIPASLISMVSSRNEKLRRYKEQKDFEKHMEHLVKISKGDWSSNEEQRRDYILTLIRYWVNQSIEELISIDMEKPLVKHMEEMKLSGKKVKEQEDRKPPPPLKTVIITRDQVQKAVFGAGYPSLPVMTVDEFYDQRVQSGEFPDPCCRPKALQDMASGKEKMREGEEDEDALTEEQENEELKRARDFDEYKDMHRRGWGNRYNRS</sequence>
<dbReference type="GO" id="GO:0035303">
    <property type="term" value="P:regulation of dephosphorylation"/>
    <property type="evidence" value="ECO:0007669"/>
    <property type="project" value="TreeGrafter"/>
</dbReference>
<dbReference type="InterPro" id="IPR007304">
    <property type="entry name" value="TAP46-like"/>
</dbReference>
<dbReference type="Gene3D" id="1.25.40.540">
    <property type="entry name" value="TAP42-like family"/>
    <property type="match status" value="1"/>
</dbReference>
<evidence type="ECO:0000313" key="4">
    <source>
        <dbReference type="Proteomes" id="UP000792457"/>
    </source>
</evidence>
<dbReference type="GO" id="GO:0009966">
    <property type="term" value="P:regulation of signal transduction"/>
    <property type="evidence" value="ECO:0007669"/>
    <property type="project" value="InterPro"/>
</dbReference>
<dbReference type="PANTHER" id="PTHR10933:SF9">
    <property type="entry name" value="IMMUNOGLOBULIN-BINDING PROTEIN 1"/>
    <property type="match status" value="1"/>
</dbReference>
<feature type="compositionally biased region" description="Acidic residues" evidence="2">
    <location>
        <begin position="312"/>
        <end position="325"/>
    </location>
</feature>
<dbReference type="GO" id="GO:0005829">
    <property type="term" value="C:cytosol"/>
    <property type="evidence" value="ECO:0007669"/>
    <property type="project" value="TreeGrafter"/>
</dbReference>
<dbReference type="EMBL" id="KZ308163">
    <property type="protein sequence ID" value="KAG8223522.1"/>
    <property type="molecule type" value="Genomic_DNA"/>
</dbReference>
<protein>
    <recommendedName>
        <fullName evidence="5">Immunoglobulin-binding protein 1</fullName>
    </recommendedName>
</protein>
<feature type="region of interest" description="Disordered" evidence="2">
    <location>
        <begin position="297"/>
        <end position="337"/>
    </location>
</feature>
<dbReference type="Proteomes" id="UP000792457">
    <property type="component" value="Unassembled WGS sequence"/>
</dbReference>
<dbReference type="Pfam" id="PF04177">
    <property type="entry name" value="TAP42"/>
    <property type="match status" value="1"/>
</dbReference>
<reference evidence="3" key="1">
    <citation type="submission" date="2013-04" db="EMBL/GenBank/DDBJ databases">
        <authorList>
            <person name="Qu J."/>
            <person name="Murali S.C."/>
            <person name="Bandaranaike D."/>
            <person name="Bellair M."/>
            <person name="Blankenburg K."/>
            <person name="Chao H."/>
            <person name="Dinh H."/>
            <person name="Doddapaneni H."/>
            <person name="Downs B."/>
            <person name="Dugan-Rocha S."/>
            <person name="Elkadiri S."/>
            <person name="Gnanaolivu R.D."/>
            <person name="Hernandez B."/>
            <person name="Javaid M."/>
            <person name="Jayaseelan J.C."/>
            <person name="Lee S."/>
            <person name="Li M."/>
            <person name="Ming W."/>
            <person name="Munidasa M."/>
            <person name="Muniz J."/>
            <person name="Nguyen L."/>
            <person name="Ongeri F."/>
            <person name="Osuji N."/>
            <person name="Pu L.-L."/>
            <person name="Puazo M."/>
            <person name="Qu C."/>
            <person name="Quiroz J."/>
            <person name="Raj R."/>
            <person name="Weissenberger G."/>
            <person name="Xin Y."/>
            <person name="Zou X."/>
            <person name="Han Y."/>
            <person name="Richards S."/>
            <person name="Worley K."/>
            <person name="Muzny D."/>
            <person name="Gibbs R."/>
        </authorList>
    </citation>
    <scope>NUCLEOTIDE SEQUENCE</scope>
    <source>
        <strain evidence="3">Sampled in the wild</strain>
    </source>
</reference>
<dbReference type="PANTHER" id="PTHR10933">
    <property type="entry name" value="IMMUNOGLOBULIN-BINDING PROTEIN 1"/>
    <property type="match status" value="1"/>
</dbReference>
<dbReference type="GO" id="GO:0051721">
    <property type="term" value="F:protein phosphatase 2A binding"/>
    <property type="evidence" value="ECO:0007669"/>
    <property type="project" value="TreeGrafter"/>
</dbReference>